<comment type="similarity">
    <text evidence="2">Belongs to the TrkH potassium transport family.</text>
</comment>
<dbReference type="PIRSF" id="PIRSF006247">
    <property type="entry name" value="TrkH"/>
    <property type="match status" value="1"/>
</dbReference>
<feature type="transmembrane region" description="Helical" evidence="13">
    <location>
        <begin position="392"/>
        <end position="410"/>
    </location>
</feature>
<feature type="transmembrane region" description="Helical" evidence="13">
    <location>
        <begin position="68"/>
        <end position="89"/>
    </location>
</feature>
<feature type="binding site" evidence="12">
    <location>
        <position position="110"/>
    </location>
    <ligand>
        <name>K(+)</name>
        <dbReference type="ChEBI" id="CHEBI:29103"/>
    </ligand>
</feature>
<proteinExistence type="inferred from homology"/>
<dbReference type="PANTHER" id="PTHR32024">
    <property type="entry name" value="TRK SYSTEM POTASSIUM UPTAKE PROTEIN TRKG-RELATED"/>
    <property type="match status" value="1"/>
</dbReference>
<dbReference type="GO" id="GO:0015379">
    <property type="term" value="F:potassium:chloride symporter activity"/>
    <property type="evidence" value="ECO:0007669"/>
    <property type="project" value="InterPro"/>
</dbReference>
<keyword evidence="4" id="KW-1003">Cell membrane</keyword>
<feature type="binding site" evidence="12">
    <location>
        <position position="428"/>
    </location>
    <ligand>
        <name>K(+)</name>
        <dbReference type="ChEBI" id="CHEBI:29103"/>
    </ligand>
</feature>
<dbReference type="Pfam" id="PF02386">
    <property type="entry name" value="TrkH"/>
    <property type="match status" value="1"/>
</dbReference>
<keyword evidence="3" id="KW-0813">Transport</keyword>
<evidence type="ECO:0000256" key="7">
    <source>
        <dbReference type="ARBA" id="ARBA00022692"/>
    </source>
</evidence>
<reference evidence="14" key="1">
    <citation type="journal article" date="2021" name="PeerJ">
        <title>Extensive microbial diversity within the chicken gut microbiome revealed by metagenomics and culture.</title>
        <authorList>
            <person name="Gilroy R."/>
            <person name="Ravi A."/>
            <person name="Getino M."/>
            <person name="Pursley I."/>
            <person name="Horton D.L."/>
            <person name="Alikhan N.F."/>
            <person name="Baker D."/>
            <person name="Gharbi K."/>
            <person name="Hall N."/>
            <person name="Watson M."/>
            <person name="Adriaenssens E.M."/>
            <person name="Foster-Nyarko E."/>
            <person name="Jarju S."/>
            <person name="Secka A."/>
            <person name="Antonio M."/>
            <person name="Oren A."/>
            <person name="Chaudhuri R.R."/>
            <person name="La Ragione R."/>
            <person name="Hildebrand F."/>
            <person name="Pallen M.J."/>
        </authorList>
    </citation>
    <scope>NUCLEOTIDE SEQUENCE</scope>
    <source>
        <strain evidence="14">CHK179-28034</strain>
    </source>
</reference>
<feature type="transmembrane region" description="Helical" evidence="13">
    <location>
        <begin position="131"/>
        <end position="150"/>
    </location>
</feature>
<keyword evidence="10" id="KW-0406">Ion transport</keyword>
<gene>
    <name evidence="14" type="ORF">H9968_12390</name>
</gene>
<evidence type="ECO:0000256" key="6">
    <source>
        <dbReference type="ARBA" id="ARBA00022538"/>
    </source>
</evidence>
<evidence type="ECO:0000256" key="2">
    <source>
        <dbReference type="ARBA" id="ARBA00009137"/>
    </source>
</evidence>
<evidence type="ECO:0000313" key="14">
    <source>
        <dbReference type="EMBL" id="HIZ40693.1"/>
    </source>
</evidence>
<evidence type="ECO:0000256" key="11">
    <source>
        <dbReference type="ARBA" id="ARBA00023136"/>
    </source>
</evidence>
<comment type="caution">
    <text evidence="14">The sequence shown here is derived from an EMBL/GenBank/DDBJ whole genome shotgun (WGS) entry which is preliminary data.</text>
</comment>
<dbReference type="AlphaFoldDB" id="A0A9D2EMZ5"/>
<feature type="binding site" evidence="12">
    <location>
        <position position="429"/>
    </location>
    <ligand>
        <name>K(+)</name>
        <dbReference type="ChEBI" id="CHEBI:29103"/>
    </ligand>
</feature>
<evidence type="ECO:0000256" key="12">
    <source>
        <dbReference type="PIRSR" id="PIRSR006247-1"/>
    </source>
</evidence>
<feature type="binding site" evidence="12">
    <location>
        <position position="311"/>
    </location>
    <ligand>
        <name>K(+)</name>
        <dbReference type="ChEBI" id="CHEBI:29103"/>
    </ligand>
</feature>
<keyword evidence="11 13" id="KW-0472">Membrane</keyword>
<evidence type="ECO:0000256" key="5">
    <source>
        <dbReference type="ARBA" id="ARBA00022519"/>
    </source>
</evidence>
<keyword evidence="7 13" id="KW-0812">Transmembrane</keyword>
<dbReference type="InterPro" id="IPR003445">
    <property type="entry name" value="Cat_transpt"/>
</dbReference>
<feature type="binding site" evidence="12">
    <location>
        <position position="218"/>
    </location>
    <ligand>
        <name>K(+)</name>
        <dbReference type="ChEBI" id="CHEBI:29103"/>
    </ligand>
</feature>
<dbReference type="EMBL" id="DXBR01000111">
    <property type="protein sequence ID" value="HIZ40693.1"/>
    <property type="molecule type" value="Genomic_DNA"/>
</dbReference>
<keyword evidence="6" id="KW-0633">Potassium transport</keyword>
<feature type="transmembrane region" description="Helical" evidence="13">
    <location>
        <begin position="328"/>
        <end position="347"/>
    </location>
</feature>
<sequence>MNNAMIRYILGQVLRIEGLLMLLPCIVAVIYQEKEGFVILGVAALCFFLGTAGIIRKPKSQVFYLKEGCVATALSWIVMSVFGCLPFYLTGEIPSFVDAMFETISGFTTTGSSILTDVEAMSRSVNFWRCFTHWIGGMGVLVFLLAVIPLSGGSHINLMRAESPGPSVGKLVPKIKYTARILYIIYIGMTLVQIVLLLIGSMPLYDALTITFGTAGTGGFAIKGDSIAGYSSYLQWVITIFMILFGVNFNAYYLILFRKFKKAAAMEEVRYYFLVIIAATAFITWSLCSTAMGFAEALKHAAFQVASIITTTGFATTDFNLWSGSCQVILVLLMFIGACAGSTGGGIKVSRFVLLLKTVKKELNSYIHPKSIKKIKIDSKPVEHEVVRSTNVYFITFMILFVTSIFTVSLEGQDLVTTFTAVATTINNVGPGLAGVGPMSNFAHLSNLSKIVLMFDMLAGRLELFPLLILFHPSLWKDAFQQRVKRKKPAIETGY</sequence>
<evidence type="ECO:0000256" key="13">
    <source>
        <dbReference type="SAM" id="Phobius"/>
    </source>
</evidence>
<reference evidence="14" key="2">
    <citation type="submission" date="2021-04" db="EMBL/GenBank/DDBJ databases">
        <authorList>
            <person name="Gilroy R."/>
        </authorList>
    </citation>
    <scope>NUCLEOTIDE SEQUENCE</scope>
    <source>
        <strain evidence="14">CHK179-28034</strain>
    </source>
</reference>
<organism evidence="14 15">
    <name type="scientific">Candidatus Anaerobutyricum stercoris</name>
    <dbReference type="NCBI Taxonomy" id="2838457"/>
    <lineage>
        <taxon>Bacteria</taxon>
        <taxon>Bacillati</taxon>
        <taxon>Bacillota</taxon>
        <taxon>Clostridia</taxon>
        <taxon>Lachnospirales</taxon>
        <taxon>Lachnospiraceae</taxon>
        <taxon>Anaerobutyricum</taxon>
    </lineage>
</organism>
<feature type="transmembrane region" description="Helical" evidence="13">
    <location>
        <begin position="12"/>
        <end position="31"/>
    </location>
</feature>
<protein>
    <submittedName>
        <fullName evidence="14">TrkH family potassium uptake protein</fullName>
    </submittedName>
</protein>
<evidence type="ECO:0000256" key="3">
    <source>
        <dbReference type="ARBA" id="ARBA00022448"/>
    </source>
</evidence>
<feature type="transmembrane region" description="Helical" evidence="13">
    <location>
        <begin position="269"/>
        <end position="295"/>
    </location>
</feature>
<name>A0A9D2EMZ5_9FIRM</name>
<evidence type="ECO:0000256" key="1">
    <source>
        <dbReference type="ARBA" id="ARBA00004429"/>
    </source>
</evidence>
<evidence type="ECO:0000256" key="10">
    <source>
        <dbReference type="ARBA" id="ARBA00023065"/>
    </source>
</evidence>
<feature type="transmembrane region" description="Helical" evidence="13">
    <location>
        <begin position="181"/>
        <end position="205"/>
    </location>
</feature>
<keyword evidence="5" id="KW-0997">Cell inner membrane</keyword>
<dbReference type="Proteomes" id="UP000824049">
    <property type="component" value="Unassembled WGS sequence"/>
</dbReference>
<dbReference type="GO" id="GO:0005886">
    <property type="term" value="C:plasma membrane"/>
    <property type="evidence" value="ECO:0007669"/>
    <property type="project" value="UniProtKB-SubCell"/>
</dbReference>
<evidence type="ECO:0000256" key="4">
    <source>
        <dbReference type="ARBA" id="ARBA00022475"/>
    </source>
</evidence>
<dbReference type="InterPro" id="IPR004772">
    <property type="entry name" value="TrkH"/>
</dbReference>
<accession>A0A9D2EMZ5</accession>
<keyword evidence="12" id="KW-0479">Metal-binding</keyword>
<feature type="transmembrane region" description="Helical" evidence="13">
    <location>
        <begin position="233"/>
        <end position="257"/>
    </location>
</feature>
<evidence type="ECO:0000256" key="9">
    <source>
        <dbReference type="ARBA" id="ARBA00022989"/>
    </source>
</evidence>
<evidence type="ECO:0000256" key="8">
    <source>
        <dbReference type="ARBA" id="ARBA00022958"/>
    </source>
</evidence>
<dbReference type="GO" id="GO:0046872">
    <property type="term" value="F:metal ion binding"/>
    <property type="evidence" value="ECO:0007669"/>
    <property type="project" value="UniProtKB-KW"/>
</dbReference>
<feature type="binding site" evidence="12">
    <location>
        <position position="312"/>
    </location>
    <ligand>
        <name>K(+)</name>
        <dbReference type="ChEBI" id="CHEBI:29103"/>
    </ligand>
</feature>
<feature type="transmembrane region" description="Helical" evidence="13">
    <location>
        <begin position="37"/>
        <end position="56"/>
    </location>
</feature>
<comment type="subcellular location">
    <subcellularLocation>
        <location evidence="1">Cell inner membrane</location>
        <topology evidence="1">Multi-pass membrane protein</topology>
    </subcellularLocation>
</comment>
<keyword evidence="8 12" id="KW-0630">Potassium</keyword>
<keyword evidence="9 13" id="KW-1133">Transmembrane helix</keyword>
<dbReference type="PANTHER" id="PTHR32024:SF2">
    <property type="entry name" value="TRK SYSTEM POTASSIUM UPTAKE PROTEIN TRKG-RELATED"/>
    <property type="match status" value="1"/>
</dbReference>
<feature type="binding site" evidence="12">
    <location>
        <position position="109"/>
    </location>
    <ligand>
        <name>K(+)</name>
        <dbReference type="ChEBI" id="CHEBI:29103"/>
    </ligand>
</feature>
<evidence type="ECO:0000313" key="15">
    <source>
        <dbReference type="Proteomes" id="UP000824049"/>
    </source>
</evidence>
<feature type="transmembrane region" description="Helical" evidence="13">
    <location>
        <begin position="301"/>
        <end position="321"/>
    </location>
</feature>